<dbReference type="AlphaFoldDB" id="A0A8J4Y313"/>
<gene>
    <name evidence="2" type="ORF">GWK47_001222</name>
</gene>
<organism evidence="2 3">
    <name type="scientific">Chionoecetes opilio</name>
    <name type="common">Atlantic snow crab</name>
    <name type="synonym">Cancer opilio</name>
    <dbReference type="NCBI Taxonomy" id="41210"/>
    <lineage>
        <taxon>Eukaryota</taxon>
        <taxon>Metazoa</taxon>
        <taxon>Ecdysozoa</taxon>
        <taxon>Arthropoda</taxon>
        <taxon>Crustacea</taxon>
        <taxon>Multicrustacea</taxon>
        <taxon>Malacostraca</taxon>
        <taxon>Eumalacostraca</taxon>
        <taxon>Eucarida</taxon>
        <taxon>Decapoda</taxon>
        <taxon>Pleocyemata</taxon>
        <taxon>Brachyura</taxon>
        <taxon>Eubrachyura</taxon>
        <taxon>Majoidea</taxon>
        <taxon>Majidae</taxon>
        <taxon>Chionoecetes</taxon>
    </lineage>
</organism>
<accession>A0A8J4Y313</accession>
<protein>
    <submittedName>
        <fullName evidence="2">Uncharacterized protein</fullName>
    </submittedName>
</protein>
<dbReference type="EMBL" id="JACEEZ010019361">
    <property type="protein sequence ID" value="KAG0715811.1"/>
    <property type="molecule type" value="Genomic_DNA"/>
</dbReference>
<proteinExistence type="predicted"/>
<name>A0A8J4Y313_CHIOP</name>
<reference evidence="2" key="1">
    <citation type="submission" date="2020-07" db="EMBL/GenBank/DDBJ databases">
        <title>The High-quality genome of the commercially important snow crab, Chionoecetes opilio.</title>
        <authorList>
            <person name="Jeong J.-H."/>
            <person name="Ryu S."/>
        </authorList>
    </citation>
    <scope>NUCLEOTIDE SEQUENCE</scope>
    <source>
        <strain evidence="2">MADBK_172401_WGS</strain>
        <tissue evidence="2">Digestive gland</tissue>
    </source>
</reference>
<evidence type="ECO:0000256" key="1">
    <source>
        <dbReference type="SAM" id="MobiDB-lite"/>
    </source>
</evidence>
<keyword evidence="3" id="KW-1185">Reference proteome</keyword>
<feature type="region of interest" description="Disordered" evidence="1">
    <location>
        <begin position="259"/>
        <end position="280"/>
    </location>
</feature>
<sequence>MADSGLLTREQGHVLPLTLNVCLPTSHEAHTLSPPCPPWENVLPLLVSTTSARPSSTSTGHRIVEAVDRDAAYPTRGRGVFWLGRGLATQPGRVSRLLHGLWFCLQALVVARAGWPQLRSRAGRWRRSSSNESRHSRLAHHGPVVTGSGPHPQQLPLESACTRSPLPGRRLGLRAAGPDGTAGKGGGFRNVTRLHVTEKRLKLQSPRQGPTCTASFRVRFRLHRKSCSRLVEMGVDESSVAGQNNHHFLRAFGYARRTNDSDRAPGRQRLASHPHSTLQV</sequence>
<dbReference type="Proteomes" id="UP000770661">
    <property type="component" value="Unassembled WGS sequence"/>
</dbReference>
<feature type="region of interest" description="Disordered" evidence="1">
    <location>
        <begin position="123"/>
        <end position="151"/>
    </location>
</feature>
<comment type="caution">
    <text evidence="2">The sequence shown here is derived from an EMBL/GenBank/DDBJ whole genome shotgun (WGS) entry which is preliminary data.</text>
</comment>
<evidence type="ECO:0000313" key="2">
    <source>
        <dbReference type="EMBL" id="KAG0715811.1"/>
    </source>
</evidence>
<evidence type="ECO:0000313" key="3">
    <source>
        <dbReference type="Proteomes" id="UP000770661"/>
    </source>
</evidence>